<gene>
    <name evidence="3" type="ORF">JBS370_LOCUS33671</name>
    <name evidence="2" type="ORF">ZHD862_LOCUS33902</name>
</gene>
<dbReference type="EMBL" id="CAJOBD010009951">
    <property type="protein sequence ID" value="CAF4144659.1"/>
    <property type="molecule type" value="Genomic_DNA"/>
</dbReference>
<reference evidence="2" key="1">
    <citation type="submission" date="2021-02" db="EMBL/GenBank/DDBJ databases">
        <authorList>
            <person name="Nowell W R."/>
        </authorList>
    </citation>
    <scope>NUCLEOTIDE SEQUENCE</scope>
</reference>
<name>A0A815MF40_9BILA</name>
<organism evidence="2 4">
    <name type="scientific">Rotaria sordida</name>
    <dbReference type="NCBI Taxonomy" id="392033"/>
    <lineage>
        <taxon>Eukaryota</taxon>
        <taxon>Metazoa</taxon>
        <taxon>Spiralia</taxon>
        <taxon>Gnathifera</taxon>
        <taxon>Rotifera</taxon>
        <taxon>Eurotatoria</taxon>
        <taxon>Bdelloidea</taxon>
        <taxon>Philodinida</taxon>
        <taxon>Philodinidae</taxon>
        <taxon>Rotaria</taxon>
    </lineage>
</organism>
<evidence type="ECO:0000259" key="1">
    <source>
        <dbReference type="Pfam" id="PF23788"/>
    </source>
</evidence>
<dbReference type="PANTHER" id="PTHR15000:SF1">
    <property type="entry name" value="ERYTHROID DIFFERENTIATION-RELATED FACTOR 1"/>
    <property type="match status" value="1"/>
</dbReference>
<comment type="caution">
    <text evidence="2">The sequence shown here is derived from an EMBL/GenBank/DDBJ whole genome shotgun (WGS) entry which is preliminary data.</text>
</comment>
<dbReference type="Pfam" id="PF23788">
    <property type="entry name" value="EDRF1_N"/>
    <property type="match status" value="2"/>
</dbReference>
<evidence type="ECO:0000313" key="3">
    <source>
        <dbReference type="EMBL" id="CAF4144659.1"/>
    </source>
</evidence>
<protein>
    <recommendedName>
        <fullName evidence="1">EDRF1 N-terminal domain-containing protein</fullName>
    </recommendedName>
</protein>
<evidence type="ECO:0000313" key="4">
    <source>
        <dbReference type="Proteomes" id="UP000663864"/>
    </source>
</evidence>
<dbReference type="PANTHER" id="PTHR15000">
    <property type="entry name" value="ERYTHROID DIFFERENTIATION-RELATED FACTOR 1"/>
    <property type="match status" value="1"/>
</dbReference>
<dbReference type="Proteomes" id="UP000663864">
    <property type="component" value="Unassembled WGS sequence"/>
</dbReference>
<feature type="domain" description="EDRF1 N-terminal" evidence="1">
    <location>
        <begin position="3"/>
        <end position="55"/>
    </location>
</feature>
<evidence type="ECO:0000313" key="2">
    <source>
        <dbReference type="EMBL" id="CAF1419772.1"/>
    </source>
</evidence>
<dbReference type="Proteomes" id="UP000663836">
    <property type="component" value="Unassembled WGS sequence"/>
</dbReference>
<sequence length="151" mass="16963">MNTLIDADLPMSGDGQYPAVSLRSSAMNKPCNVPELAICYYVDVIVQSHEIIKTEGPNDDIVTLYDLTNLCETAHDDNLCTLPVVTLFYNMSHHIILNFDYGTCLNEFGTICTLFKHYLDIFNPEKSPEYYCAAAYLIADLFMDDNSGELN</sequence>
<feature type="domain" description="EDRF1 N-terminal" evidence="1">
    <location>
        <begin position="59"/>
        <end position="147"/>
    </location>
</feature>
<proteinExistence type="predicted"/>
<dbReference type="InterPro" id="IPR056582">
    <property type="entry name" value="EDRF1_N"/>
</dbReference>
<dbReference type="AlphaFoldDB" id="A0A815MF40"/>
<dbReference type="EMBL" id="CAJNOT010004175">
    <property type="protein sequence ID" value="CAF1419772.1"/>
    <property type="molecule type" value="Genomic_DNA"/>
</dbReference>
<dbReference type="GO" id="GO:0045893">
    <property type="term" value="P:positive regulation of DNA-templated transcription"/>
    <property type="evidence" value="ECO:0007669"/>
    <property type="project" value="TreeGrafter"/>
</dbReference>
<accession>A0A815MF40</accession>